<evidence type="ECO:0000313" key="1">
    <source>
        <dbReference type="EMBL" id="KAF9470193.1"/>
    </source>
</evidence>
<evidence type="ECO:0000313" key="2">
    <source>
        <dbReference type="Proteomes" id="UP000807469"/>
    </source>
</evidence>
<proteinExistence type="predicted"/>
<organism evidence="1 2">
    <name type="scientific">Pholiota conissans</name>
    <dbReference type="NCBI Taxonomy" id="109636"/>
    <lineage>
        <taxon>Eukaryota</taxon>
        <taxon>Fungi</taxon>
        <taxon>Dikarya</taxon>
        <taxon>Basidiomycota</taxon>
        <taxon>Agaricomycotina</taxon>
        <taxon>Agaricomycetes</taxon>
        <taxon>Agaricomycetidae</taxon>
        <taxon>Agaricales</taxon>
        <taxon>Agaricineae</taxon>
        <taxon>Strophariaceae</taxon>
        <taxon>Pholiota</taxon>
    </lineage>
</organism>
<dbReference type="Proteomes" id="UP000807469">
    <property type="component" value="Unassembled WGS sequence"/>
</dbReference>
<dbReference type="OrthoDB" id="3050604at2759"/>
<dbReference type="AlphaFoldDB" id="A0A9P5YHX0"/>
<keyword evidence="2" id="KW-1185">Reference proteome</keyword>
<dbReference type="EMBL" id="MU156180">
    <property type="protein sequence ID" value="KAF9470193.1"/>
    <property type="molecule type" value="Genomic_DNA"/>
</dbReference>
<comment type="caution">
    <text evidence="1">The sequence shown here is derived from an EMBL/GenBank/DDBJ whole genome shotgun (WGS) entry which is preliminary data.</text>
</comment>
<sequence>MTPLDNSSNTATAVTSIHGGMDADFNGTFFSGLNGFGNQQLNFPDGTNPMFNLSSMASFGQLIKRSLTLSTSSETQFDLYCEKTISSYVKAFFLSPTITSYRGNCAEQILNAMVDLNVGGLPPAKNHLQIAEVISLIKLKIQASLTTPTNKAANTCNVADLTHSLISNTQIVPTLQLWMRMAFLRSQAADATALSKSFNALYEADKKKYGDPASTRHNLVQPRDILGWLRTIDAHAFKVKAPVAGGVRKRKRQEDEVEETEIST</sequence>
<protein>
    <submittedName>
        <fullName evidence="1">Uncharacterized protein</fullName>
    </submittedName>
</protein>
<reference evidence="1" key="1">
    <citation type="submission" date="2020-11" db="EMBL/GenBank/DDBJ databases">
        <authorList>
            <consortium name="DOE Joint Genome Institute"/>
            <person name="Ahrendt S."/>
            <person name="Riley R."/>
            <person name="Andreopoulos W."/>
            <person name="Labutti K."/>
            <person name="Pangilinan J."/>
            <person name="Ruiz-Duenas F.J."/>
            <person name="Barrasa J.M."/>
            <person name="Sanchez-Garcia M."/>
            <person name="Camarero S."/>
            <person name="Miyauchi S."/>
            <person name="Serrano A."/>
            <person name="Linde D."/>
            <person name="Babiker R."/>
            <person name="Drula E."/>
            <person name="Ayuso-Fernandez I."/>
            <person name="Pacheco R."/>
            <person name="Padilla G."/>
            <person name="Ferreira P."/>
            <person name="Barriuso J."/>
            <person name="Kellner H."/>
            <person name="Castanera R."/>
            <person name="Alfaro M."/>
            <person name="Ramirez L."/>
            <person name="Pisabarro A.G."/>
            <person name="Kuo A."/>
            <person name="Tritt A."/>
            <person name="Lipzen A."/>
            <person name="He G."/>
            <person name="Yan M."/>
            <person name="Ng V."/>
            <person name="Cullen D."/>
            <person name="Martin F."/>
            <person name="Rosso M.-N."/>
            <person name="Henrissat B."/>
            <person name="Hibbett D."/>
            <person name="Martinez A.T."/>
            <person name="Grigoriev I.V."/>
        </authorList>
    </citation>
    <scope>NUCLEOTIDE SEQUENCE</scope>
    <source>
        <strain evidence="1">CIRM-BRFM 674</strain>
    </source>
</reference>
<name>A0A9P5YHX0_9AGAR</name>
<accession>A0A9P5YHX0</accession>
<gene>
    <name evidence="1" type="ORF">BDN70DRAFT_902312</name>
</gene>